<evidence type="ECO:0000313" key="1">
    <source>
        <dbReference type="EMBL" id="KAL3964777.1"/>
    </source>
</evidence>
<keyword evidence="2" id="KW-1185">Reference proteome</keyword>
<protein>
    <submittedName>
        <fullName evidence="1">Uncharacterized protein</fullName>
    </submittedName>
</protein>
<comment type="caution">
    <text evidence="1">The sequence shown here is derived from an EMBL/GenBank/DDBJ whole genome shotgun (WGS) entry which is preliminary data.</text>
</comment>
<dbReference type="EMBL" id="JBGNUJ010000002">
    <property type="protein sequence ID" value="KAL3964777.1"/>
    <property type="molecule type" value="Genomic_DNA"/>
</dbReference>
<proteinExistence type="predicted"/>
<dbReference type="Proteomes" id="UP001638806">
    <property type="component" value="Unassembled WGS sequence"/>
</dbReference>
<evidence type="ECO:0000313" key="2">
    <source>
        <dbReference type="Proteomes" id="UP001638806"/>
    </source>
</evidence>
<name>A0ACC4E832_PURLI</name>
<organism evidence="1 2">
    <name type="scientific">Purpureocillium lilacinum</name>
    <name type="common">Paecilomyces lilacinus</name>
    <dbReference type="NCBI Taxonomy" id="33203"/>
    <lineage>
        <taxon>Eukaryota</taxon>
        <taxon>Fungi</taxon>
        <taxon>Dikarya</taxon>
        <taxon>Ascomycota</taxon>
        <taxon>Pezizomycotina</taxon>
        <taxon>Sordariomycetes</taxon>
        <taxon>Hypocreomycetidae</taxon>
        <taxon>Hypocreales</taxon>
        <taxon>Ophiocordycipitaceae</taxon>
        <taxon>Purpureocillium</taxon>
    </lineage>
</organism>
<reference evidence="1" key="1">
    <citation type="submission" date="2024-12" db="EMBL/GenBank/DDBJ databases">
        <title>Comparative genomics and development of molecular markers within Purpureocillium lilacinum and among Purpureocillium species.</title>
        <authorList>
            <person name="Yeh Z.-Y."/>
            <person name="Ni N.-T."/>
            <person name="Lo P.-H."/>
            <person name="Mushyakhwo K."/>
            <person name="Lin C.-F."/>
            <person name="Nai Y.-S."/>
        </authorList>
    </citation>
    <scope>NUCLEOTIDE SEQUENCE</scope>
    <source>
        <strain evidence="1">NCHU-NPUST-175</strain>
    </source>
</reference>
<accession>A0ACC4E832</accession>
<sequence>MRLHRLWPKCWPDRVPKSWQPVRAVPLTNDVPQADLHCTPACCTSTGGERFFAFAFRMLLGSRACRKTDRDVRPEMRQDLAVQHVVWFKREPKAVAHEATFRFEAQNLLLPAPRTPRENSAAIVSTTKQPAALCATNHPTTTLMT</sequence>
<gene>
    <name evidence="1" type="ORF">ACCO45_001781</name>
</gene>